<dbReference type="EMBL" id="CP020370">
    <property type="protein sequence ID" value="AUB84480.1"/>
    <property type="molecule type" value="Genomic_DNA"/>
</dbReference>
<keyword evidence="6" id="KW-0378">Hydrolase</keyword>
<sequence>MYEQTPDSDHPNLFNQQFFLNRRGFLAALVATAAGALCGAPSFARADYAASSGLQRQVAELLGRMKAGGLIGANERTAWSVYDFTTGKKLVAINEDAPRQAASMIKPFVAQAYFFEAKNAPRRVRYTEDVRATMARSIQHSNNGATNRLIDLVSTHSSGRGPRDVEVVLKSNAPTVFQQTRVVEKIPANGRTFRNLASANDYTRFLISLWQGRLPYSEELKYLMGLPNRDRICHGVDAMPDSVRVYDKTGSTSQLCGDMGIIEARNLRGQRVPYVFVGIIERPDSAKNYATWITRRSNAIRAVSNLVYLDMKDRYRLE</sequence>
<evidence type="ECO:0000313" key="6">
    <source>
        <dbReference type="EMBL" id="AUB84480.1"/>
    </source>
</evidence>
<dbReference type="PANTHER" id="PTHR35333">
    <property type="entry name" value="BETA-LACTAMASE"/>
    <property type="match status" value="1"/>
</dbReference>
<dbReference type="Pfam" id="PF13354">
    <property type="entry name" value="Beta-lactamase2"/>
    <property type="match status" value="1"/>
</dbReference>
<feature type="domain" description="Beta-lactamase class A catalytic" evidence="5">
    <location>
        <begin position="79"/>
        <end position="265"/>
    </location>
</feature>
<dbReference type="InterPro" id="IPR045155">
    <property type="entry name" value="Beta-lactam_cat"/>
</dbReference>
<comment type="similarity">
    <text evidence="2">Belongs to the class-A beta-lactamase family.</text>
</comment>
<dbReference type="PROSITE" id="PS51318">
    <property type="entry name" value="TAT"/>
    <property type="match status" value="1"/>
</dbReference>
<reference evidence="6 7" key="1">
    <citation type="submission" date="2017-03" db="EMBL/GenBank/DDBJ databases">
        <title>Complete genome sequence of Candidatus 'Thiodictyon syntrophicum' sp. nov. strain Cad16T, a photolithoautotroph purple sulfur bacterium isolated from an alpine meromictic lake.</title>
        <authorList>
            <person name="Luedin S.M."/>
            <person name="Pothier J.F."/>
            <person name="Danza F."/>
            <person name="Storelli N."/>
            <person name="Wittwer M."/>
            <person name="Tonolla M."/>
        </authorList>
    </citation>
    <scope>NUCLEOTIDE SEQUENCE [LARGE SCALE GENOMIC DNA]</scope>
    <source>
        <strain evidence="6 7">Cad16T</strain>
    </source>
</reference>
<evidence type="ECO:0000256" key="3">
    <source>
        <dbReference type="ARBA" id="ARBA00012865"/>
    </source>
</evidence>
<evidence type="ECO:0000256" key="2">
    <source>
        <dbReference type="ARBA" id="ARBA00009009"/>
    </source>
</evidence>
<comment type="catalytic activity">
    <reaction evidence="1">
        <text>a beta-lactam + H2O = a substituted beta-amino acid</text>
        <dbReference type="Rhea" id="RHEA:20401"/>
        <dbReference type="ChEBI" id="CHEBI:15377"/>
        <dbReference type="ChEBI" id="CHEBI:35627"/>
        <dbReference type="ChEBI" id="CHEBI:140347"/>
        <dbReference type="EC" id="3.5.2.6"/>
    </reaction>
</comment>
<dbReference type="PANTHER" id="PTHR35333:SF3">
    <property type="entry name" value="BETA-LACTAMASE-TYPE TRANSPEPTIDASE FOLD CONTAINING PROTEIN"/>
    <property type="match status" value="1"/>
</dbReference>
<dbReference type="KEGG" id="tsy:THSYN_28455"/>
<dbReference type="OrthoDB" id="7054239at2"/>
<dbReference type="Proteomes" id="UP000232638">
    <property type="component" value="Chromosome"/>
</dbReference>
<keyword evidence="7" id="KW-1185">Reference proteome</keyword>
<name>A0A2K8UG05_9GAMM</name>
<dbReference type="EC" id="3.5.2.6" evidence="3"/>
<dbReference type="GO" id="GO:0030655">
    <property type="term" value="P:beta-lactam antibiotic catabolic process"/>
    <property type="evidence" value="ECO:0007669"/>
    <property type="project" value="InterPro"/>
</dbReference>
<proteinExistence type="inferred from homology"/>
<evidence type="ECO:0000256" key="4">
    <source>
        <dbReference type="ARBA" id="ARBA00030171"/>
    </source>
</evidence>
<dbReference type="GO" id="GO:0008800">
    <property type="term" value="F:beta-lactamase activity"/>
    <property type="evidence" value="ECO:0007669"/>
    <property type="project" value="UniProtKB-EC"/>
</dbReference>
<dbReference type="GO" id="GO:0046677">
    <property type="term" value="P:response to antibiotic"/>
    <property type="evidence" value="ECO:0007669"/>
    <property type="project" value="InterPro"/>
</dbReference>
<dbReference type="InterPro" id="IPR000871">
    <property type="entry name" value="Beta-lactam_class-A"/>
</dbReference>
<evidence type="ECO:0000259" key="5">
    <source>
        <dbReference type="Pfam" id="PF13354"/>
    </source>
</evidence>
<dbReference type="SUPFAM" id="SSF56601">
    <property type="entry name" value="beta-lactamase/transpeptidase-like"/>
    <property type="match status" value="1"/>
</dbReference>
<dbReference type="AlphaFoldDB" id="A0A2K8UG05"/>
<evidence type="ECO:0000313" key="7">
    <source>
        <dbReference type="Proteomes" id="UP000232638"/>
    </source>
</evidence>
<dbReference type="RefSeq" id="WP_100922132.1">
    <property type="nucleotide sequence ID" value="NZ_CP020370.1"/>
</dbReference>
<protein>
    <recommendedName>
        <fullName evidence="3">beta-lactamase</fullName>
        <ecNumber evidence="3">3.5.2.6</ecNumber>
    </recommendedName>
    <alternativeName>
        <fullName evidence="4">Penicillinase</fullName>
    </alternativeName>
</protein>
<evidence type="ECO:0000256" key="1">
    <source>
        <dbReference type="ARBA" id="ARBA00001526"/>
    </source>
</evidence>
<gene>
    <name evidence="6" type="ORF">THSYN_28455</name>
</gene>
<organism evidence="6 7">
    <name type="scientific">Candidatus Thiodictyon syntrophicum</name>
    <dbReference type="NCBI Taxonomy" id="1166950"/>
    <lineage>
        <taxon>Bacteria</taxon>
        <taxon>Pseudomonadati</taxon>
        <taxon>Pseudomonadota</taxon>
        <taxon>Gammaproteobacteria</taxon>
        <taxon>Chromatiales</taxon>
        <taxon>Chromatiaceae</taxon>
        <taxon>Thiodictyon</taxon>
    </lineage>
</organism>
<dbReference type="InterPro" id="IPR012338">
    <property type="entry name" value="Beta-lactam/transpept-like"/>
</dbReference>
<dbReference type="InterPro" id="IPR006311">
    <property type="entry name" value="TAT_signal"/>
</dbReference>
<dbReference type="Gene3D" id="3.40.710.10">
    <property type="entry name" value="DD-peptidase/beta-lactamase superfamily"/>
    <property type="match status" value="1"/>
</dbReference>
<accession>A0A2K8UG05</accession>